<dbReference type="Proteomes" id="UP000053342">
    <property type="component" value="Unassembled WGS sequence"/>
</dbReference>
<dbReference type="EMBL" id="KN847332">
    <property type="protein sequence ID" value="KIW48482.1"/>
    <property type="molecule type" value="Genomic_DNA"/>
</dbReference>
<dbReference type="HOGENOM" id="CLU_2026754_0_0_1"/>
<reference evidence="1 2" key="1">
    <citation type="submission" date="2015-01" db="EMBL/GenBank/DDBJ databases">
        <title>The Genome Sequence of Exophiala oligosperma CBS72588.</title>
        <authorList>
            <consortium name="The Broad Institute Genomics Platform"/>
            <person name="Cuomo C."/>
            <person name="de Hoog S."/>
            <person name="Gorbushina A."/>
            <person name="Stielow B."/>
            <person name="Teixiera M."/>
            <person name="Abouelleil A."/>
            <person name="Chapman S.B."/>
            <person name="Priest M."/>
            <person name="Young S.K."/>
            <person name="Wortman J."/>
            <person name="Nusbaum C."/>
            <person name="Birren B."/>
        </authorList>
    </citation>
    <scope>NUCLEOTIDE SEQUENCE [LARGE SCALE GENOMIC DNA]</scope>
    <source>
        <strain evidence="1 2">CBS 72588</strain>
    </source>
</reference>
<dbReference type="Gene3D" id="3.90.180.10">
    <property type="entry name" value="Medium-chain alcohol dehydrogenases, catalytic domain"/>
    <property type="match status" value="1"/>
</dbReference>
<keyword evidence="2" id="KW-1185">Reference proteome</keyword>
<accession>A0A0D2CF58</accession>
<dbReference type="STRING" id="215243.A0A0D2CF58"/>
<dbReference type="SUPFAM" id="SSF51735">
    <property type="entry name" value="NAD(P)-binding Rossmann-fold domains"/>
    <property type="match status" value="1"/>
</dbReference>
<proteinExistence type="predicted"/>
<dbReference type="InterPro" id="IPR036291">
    <property type="entry name" value="NAD(P)-bd_dom_sf"/>
</dbReference>
<protein>
    <submittedName>
        <fullName evidence="1">Uncharacterized protein</fullName>
    </submittedName>
</protein>
<gene>
    <name evidence="1" type="ORF">PV06_01062</name>
</gene>
<dbReference type="Gene3D" id="3.40.50.720">
    <property type="entry name" value="NAD(P)-binding Rossmann-like Domain"/>
    <property type="match status" value="1"/>
</dbReference>
<dbReference type="GeneID" id="27353136"/>
<evidence type="ECO:0000313" key="1">
    <source>
        <dbReference type="EMBL" id="KIW48482.1"/>
    </source>
</evidence>
<dbReference type="OrthoDB" id="1560166at2759"/>
<dbReference type="RefSeq" id="XP_016268698.1">
    <property type="nucleotide sequence ID" value="XM_016401645.1"/>
</dbReference>
<dbReference type="VEuPathDB" id="FungiDB:PV06_01062"/>
<organism evidence="1 2">
    <name type="scientific">Exophiala oligosperma</name>
    <dbReference type="NCBI Taxonomy" id="215243"/>
    <lineage>
        <taxon>Eukaryota</taxon>
        <taxon>Fungi</taxon>
        <taxon>Dikarya</taxon>
        <taxon>Ascomycota</taxon>
        <taxon>Pezizomycotina</taxon>
        <taxon>Eurotiomycetes</taxon>
        <taxon>Chaetothyriomycetidae</taxon>
        <taxon>Chaetothyriales</taxon>
        <taxon>Herpotrichiellaceae</taxon>
        <taxon>Exophiala</taxon>
    </lineage>
</organism>
<sequence length="122" mass="13484">MFFEHRRELAVELGGAHFSVEGSQPDVPEQIRPRVPLPPGLMNAIDTTSDPRVIGEMIECLGTRGKAVSIGPPSPGTKIEIEVFSHLNLGREYLGSTQGDSYRRTGNYPFDGLITYYDAEDF</sequence>
<name>A0A0D2CF58_9EURO</name>
<dbReference type="AlphaFoldDB" id="A0A0D2CF58"/>
<evidence type="ECO:0000313" key="2">
    <source>
        <dbReference type="Proteomes" id="UP000053342"/>
    </source>
</evidence>